<evidence type="ECO:0000256" key="9">
    <source>
        <dbReference type="ARBA" id="ARBA00023134"/>
    </source>
</evidence>
<dbReference type="PROSITE" id="PS51420">
    <property type="entry name" value="RHO"/>
    <property type="match status" value="1"/>
</dbReference>
<evidence type="ECO:0000313" key="14">
    <source>
        <dbReference type="Proteomes" id="UP001151516"/>
    </source>
</evidence>
<keyword evidence="14" id="KW-1185">Reference proteome</keyword>
<organism evidence="13 14">
    <name type="scientific">Coemansia spiralis</name>
    <dbReference type="NCBI Taxonomy" id="417178"/>
    <lineage>
        <taxon>Eukaryota</taxon>
        <taxon>Fungi</taxon>
        <taxon>Fungi incertae sedis</taxon>
        <taxon>Zoopagomycota</taxon>
        <taxon>Kickxellomycotina</taxon>
        <taxon>Kickxellomycetes</taxon>
        <taxon>Kickxellales</taxon>
        <taxon>Kickxellaceae</taxon>
        <taxon>Coemansia</taxon>
    </lineage>
</organism>
<evidence type="ECO:0000313" key="13">
    <source>
        <dbReference type="EMBL" id="KAJ2683448.1"/>
    </source>
</evidence>
<evidence type="ECO:0000256" key="4">
    <source>
        <dbReference type="ARBA" id="ARBA00022475"/>
    </source>
</evidence>
<sequence>MKSMLIPEYKVVMLGTGGVGKSMLTTRFINGEFSHEYDPTIEDSYRKQCQIDGDICVLDILDTAGQEEYAAMRDYHIRSGHGFIIVYSVTSMGSLKEAEKIAEHVRRVKDSDKVAIVLVGNKCDLEEMRTVPTLEGEKTARRMRSGFYETSAKRRVNVDDMFIQSVRRIKYFGKRTSGTGSSTSQESKGSTQSKRETVKPDAKLNYTKSWLPAKRTTPPPAPEPAPAPALAPASVVEDTNDIIDSYYAMSDEYRAPCPAPNRRLTAAPEKTRAVSQMPDRQQNARGKSMRPPARNTEDPPAKTEEERPVIRLVGYGADAKKLQQKSTANMPVLDTNKLTTAAEYQRAFTILGFMAHAFVWGRNGAASEPASEFLPASISIPWVTVADYLQLNPVICCAAVCHWNWQILDEHAEDPMDIDNLGTLHTFSGSMDESWFYLVTTAIEAKGARGLNAILRAISAVENKNTEHVTHALTAMAQSLHEANRVLERIYERCDPYVFYWKIREFLAGWENMAEAGLPYGVLYEGVDDTDTFSLDNWQSLIRRFRKYAGGSAAQTPLLQAFDIALGIKHYPTGHRGKQSTVLEARNRLREQGIPEPPPANSYLVRMRDYMPSGHRRFLEDLAATCRIREYVLLSCPDSLMHMGDAADPRVALRLAYNDCVDLLKAFRDKHIMIVTRYIITPAKNGPSLTVRPVSPVSSHYIPRAEQSQVSAHSPCGGRLGGDSLPADPTMYPQTNTGASHTAPKGTAGCPVAASAVASKSTQGKGRLARKIDDDSVVRGTGGTDAMQFLKQVRNETAHTKL</sequence>
<dbReference type="PROSITE" id="PS51419">
    <property type="entry name" value="RAB"/>
    <property type="match status" value="1"/>
</dbReference>
<keyword evidence="13" id="KW-0560">Oxidoreductase</keyword>
<feature type="region of interest" description="Disordered" evidence="12">
    <location>
        <begin position="704"/>
        <end position="749"/>
    </location>
</feature>
<keyword evidence="4" id="KW-1003">Cell membrane</keyword>
<dbReference type="Pfam" id="PF01231">
    <property type="entry name" value="IDO"/>
    <property type="match status" value="1"/>
</dbReference>
<comment type="subcellular location">
    <subcellularLocation>
        <location evidence="1">Cell membrane</location>
    </subcellularLocation>
</comment>
<evidence type="ECO:0000256" key="8">
    <source>
        <dbReference type="ARBA" id="ARBA00023004"/>
    </source>
</evidence>
<keyword evidence="9" id="KW-0342">GTP-binding</keyword>
<dbReference type="NCBIfam" id="TIGR00231">
    <property type="entry name" value="small_GTP"/>
    <property type="match status" value="1"/>
</dbReference>
<dbReference type="FunFam" id="3.40.50.300:FF:000343">
    <property type="entry name" value="Ras family gtpase"/>
    <property type="match status" value="1"/>
</dbReference>
<evidence type="ECO:0000256" key="1">
    <source>
        <dbReference type="ARBA" id="ARBA00004236"/>
    </source>
</evidence>
<dbReference type="EC" id="3.6.5.2" evidence="3"/>
<feature type="compositionally biased region" description="Basic and acidic residues" evidence="12">
    <location>
        <begin position="295"/>
        <end position="305"/>
    </location>
</feature>
<dbReference type="GO" id="GO:0005525">
    <property type="term" value="F:GTP binding"/>
    <property type="evidence" value="ECO:0007669"/>
    <property type="project" value="UniProtKB-KW"/>
</dbReference>
<dbReference type="SMART" id="SM00173">
    <property type="entry name" value="RAS"/>
    <property type="match status" value="1"/>
</dbReference>
<dbReference type="InterPro" id="IPR001806">
    <property type="entry name" value="Small_GTPase"/>
</dbReference>
<evidence type="ECO:0000256" key="5">
    <source>
        <dbReference type="ARBA" id="ARBA00022723"/>
    </source>
</evidence>
<keyword evidence="10" id="KW-0472">Membrane</keyword>
<evidence type="ECO:0000256" key="10">
    <source>
        <dbReference type="ARBA" id="ARBA00023136"/>
    </source>
</evidence>
<evidence type="ECO:0000256" key="2">
    <source>
        <dbReference type="ARBA" id="ARBA00007119"/>
    </source>
</evidence>
<dbReference type="PROSITE" id="PS51421">
    <property type="entry name" value="RAS"/>
    <property type="match status" value="1"/>
</dbReference>
<gene>
    <name evidence="13" type="primary">BNA2</name>
    <name evidence="13" type="ORF">IWW39_005496</name>
</gene>
<proteinExistence type="inferred from homology"/>
<comment type="caution">
    <text evidence="13">The sequence shown here is derived from an EMBL/GenBank/DDBJ whole genome shotgun (WGS) entry which is preliminary data.</text>
</comment>
<dbReference type="SMART" id="SM00176">
    <property type="entry name" value="RAN"/>
    <property type="match status" value="1"/>
</dbReference>
<keyword evidence="13" id="KW-0223">Dioxygenase</keyword>
<dbReference type="InterPro" id="IPR000898">
    <property type="entry name" value="Indolamine_dOase"/>
</dbReference>
<dbReference type="Gene3D" id="3.40.50.300">
    <property type="entry name" value="P-loop containing nucleotide triphosphate hydrolases"/>
    <property type="match status" value="1"/>
</dbReference>
<dbReference type="SMART" id="SM00175">
    <property type="entry name" value="RAB"/>
    <property type="match status" value="1"/>
</dbReference>
<dbReference type="AlphaFoldDB" id="A0A9W8GH00"/>
<dbReference type="Proteomes" id="UP001151516">
    <property type="component" value="Unassembled WGS sequence"/>
</dbReference>
<dbReference type="SUPFAM" id="SSF52540">
    <property type="entry name" value="P-loop containing nucleoside triphosphate hydrolases"/>
    <property type="match status" value="1"/>
</dbReference>
<dbReference type="PANTHER" id="PTHR28657">
    <property type="entry name" value="INDOLEAMINE 2,3-DIOXYGENASE"/>
    <property type="match status" value="1"/>
</dbReference>
<protein>
    <recommendedName>
        <fullName evidence="3">small monomeric GTPase</fullName>
        <ecNumber evidence="3">3.6.5.2</ecNumber>
    </recommendedName>
</protein>
<reference evidence="13" key="1">
    <citation type="submission" date="2022-07" db="EMBL/GenBank/DDBJ databases">
        <title>Phylogenomic reconstructions and comparative analyses of Kickxellomycotina fungi.</title>
        <authorList>
            <person name="Reynolds N.K."/>
            <person name="Stajich J.E."/>
            <person name="Barry K."/>
            <person name="Grigoriev I.V."/>
            <person name="Crous P."/>
            <person name="Smith M.E."/>
        </authorList>
    </citation>
    <scope>NUCLEOTIDE SEQUENCE</scope>
    <source>
        <strain evidence="13">CBS 109367</strain>
    </source>
</reference>
<dbReference type="GO" id="GO:0046872">
    <property type="term" value="F:metal ion binding"/>
    <property type="evidence" value="ECO:0007669"/>
    <property type="project" value="UniProtKB-KW"/>
</dbReference>
<dbReference type="InterPro" id="IPR037217">
    <property type="entry name" value="Trp/Indoleamine_2_3_dOase-like"/>
</dbReference>
<dbReference type="Pfam" id="PF00071">
    <property type="entry name" value="Ras"/>
    <property type="match status" value="1"/>
</dbReference>
<feature type="compositionally biased region" description="Basic and acidic residues" evidence="12">
    <location>
        <begin position="193"/>
        <end position="202"/>
    </location>
</feature>
<dbReference type="GO" id="GO:0034354">
    <property type="term" value="P:'de novo' NAD+ biosynthetic process from L-tryptophan"/>
    <property type="evidence" value="ECO:0007669"/>
    <property type="project" value="TreeGrafter"/>
</dbReference>
<keyword evidence="11" id="KW-0349">Heme</keyword>
<dbReference type="Gene3D" id="1.20.58.480">
    <property type="match status" value="1"/>
</dbReference>
<feature type="region of interest" description="Disordered" evidence="12">
    <location>
        <begin position="258"/>
        <end position="305"/>
    </location>
</feature>
<name>A0A9W8GH00_9FUNG</name>
<dbReference type="GO" id="GO:0003925">
    <property type="term" value="F:G protein activity"/>
    <property type="evidence" value="ECO:0007669"/>
    <property type="project" value="UniProtKB-EC"/>
</dbReference>
<keyword evidence="5 11" id="KW-0479">Metal-binding</keyword>
<dbReference type="PRINTS" id="PR00449">
    <property type="entry name" value="RASTRNSFRMNG"/>
</dbReference>
<evidence type="ECO:0000256" key="3">
    <source>
        <dbReference type="ARBA" id="ARBA00011984"/>
    </source>
</evidence>
<dbReference type="InterPro" id="IPR005225">
    <property type="entry name" value="Small_GTP-bd"/>
</dbReference>
<feature type="compositionally biased region" description="Low complexity" evidence="12">
    <location>
        <begin position="174"/>
        <end position="192"/>
    </location>
</feature>
<feature type="binding site" description="proximal binding residue" evidence="11">
    <location>
        <position position="671"/>
    </location>
    <ligand>
        <name>heme b</name>
        <dbReference type="ChEBI" id="CHEBI:60344"/>
    </ligand>
    <ligandPart>
        <name>Fe</name>
        <dbReference type="ChEBI" id="CHEBI:18248"/>
    </ligandPart>
</feature>
<keyword evidence="7" id="KW-0378">Hydrolase</keyword>
<dbReference type="PANTHER" id="PTHR28657:SF5">
    <property type="entry name" value="INDOLEAMINE 2,3-DIOXYGENASE"/>
    <property type="match status" value="1"/>
</dbReference>
<feature type="compositionally biased region" description="Pro residues" evidence="12">
    <location>
        <begin position="217"/>
        <end position="229"/>
    </location>
</feature>
<dbReference type="OrthoDB" id="540174at2759"/>
<keyword evidence="8 11" id="KW-0408">Iron</keyword>
<dbReference type="EMBL" id="JANBTX010000288">
    <property type="protein sequence ID" value="KAJ2683448.1"/>
    <property type="molecule type" value="Genomic_DNA"/>
</dbReference>
<dbReference type="GO" id="GO:0019441">
    <property type="term" value="P:L-tryptophan catabolic process to kynurenine"/>
    <property type="evidence" value="ECO:0007669"/>
    <property type="project" value="InterPro"/>
</dbReference>
<feature type="region of interest" description="Disordered" evidence="12">
    <location>
        <begin position="174"/>
        <end position="231"/>
    </location>
</feature>
<dbReference type="InterPro" id="IPR027417">
    <property type="entry name" value="P-loop_NTPase"/>
</dbReference>
<dbReference type="GO" id="GO:0033754">
    <property type="term" value="F:indoleamine 2,3-dioxygenase activity"/>
    <property type="evidence" value="ECO:0007669"/>
    <property type="project" value="TreeGrafter"/>
</dbReference>
<dbReference type="GO" id="GO:0005886">
    <property type="term" value="C:plasma membrane"/>
    <property type="evidence" value="ECO:0007669"/>
    <property type="project" value="UniProtKB-SubCell"/>
</dbReference>
<comment type="similarity">
    <text evidence="2">Belongs to the indoleamine 2,3-dioxygenase family.</text>
</comment>
<evidence type="ECO:0000256" key="7">
    <source>
        <dbReference type="ARBA" id="ARBA00022801"/>
    </source>
</evidence>
<accession>A0A9W8GH00</accession>
<evidence type="ECO:0000256" key="11">
    <source>
        <dbReference type="PIRSR" id="PIRSR600898-1"/>
    </source>
</evidence>
<evidence type="ECO:0000256" key="6">
    <source>
        <dbReference type="ARBA" id="ARBA00022741"/>
    </source>
</evidence>
<dbReference type="CDD" id="cd00876">
    <property type="entry name" value="Ras"/>
    <property type="match status" value="1"/>
</dbReference>
<dbReference type="SUPFAM" id="SSF140959">
    <property type="entry name" value="Indolic compounds 2,3-dioxygenase-like"/>
    <property type="match status" value="1"/>
</dbReference>
<evidence type="ECO:0000256" key="12">
    <source>
        <dbReference type="SAM" id="MobiDB-lite"/>
    </source>
</evidence>
<dbReference type="GO" id="GO:0005737">
    <property type="term" value="C:cytoplasm"/>
    <property type="evidence" value="ECO:0007669"/>
    <property type="project" value="TreeGrafter"/>
</dbReference>
<dbReference type="SMART" id="SM00174">
    <property type="entry name" value="RHO"/>
    <property type="match status" value="1"/>
</dbReference>
<dbReference type="GO" id="GO:0020037">
    <property type="term" value="F:heme binding"/>
    <property type="evidence" value="ECO:0007669"/>
    <property type="project" value="InterPro"/>
</dbReference>
<keyword evidence="6" id="KW-0547">Nucleotide-binding</keyword>